<name>A0ABU1KYZ9_9BURK</name>
<dbReference type="EMBL" id="JAVDQN010000002">
    <property type="protein sequence ID" value="MDR6376132.1"/>
    <property type="molecule type" value="Genomic_DNA"/>
</dbReference>
<keyword evidence="2" id="KW-1185">Reference proteome</keyword>
<evidence type="ECO:0000313" key="2">
    <source>
        <dbReference type="Proteomes" id="UP001185254"/>
    </source>
</evidence>
<accession>A0ABU1KYZ9</accession>
<proteinExistence type="predicted"/>
<protein>
    <submittedName>
        <fullName evidence="1">Uncharacterized protein</fullName>
    </submittedName>
</protein>
<dbReference type="RefSeq" id="WP_310066547.1">
    <property type="nucleotide sequence ID" value="NZ_JAVDQN010000002.1"/>
</dbReference>
<dbReference type="Proteomes" id="UP001185254">
    <property type="component" value="Unassembled WGS sequence"/>
</dbReference>
<sequence length="45" mass="4961">MPDWIRAAKHAGVKRFFLIAAQLASCADPGSMIDSRQLKLFVKTA</sequence>
<organism evidence="1 2">
    <name type="scientific">Paraburkholderia caledonica</name>
    <dbReference type="NCBI Taxonomy" id="134536"/>
    <lineage>
        <taxon>Bacteria</taxon>
        <taxon>Pseudomonadati</taxon>
        <taxon>Pseudomonadota</taxon>
        <taxon>Betaproteobacteria</taxon>
        <taxon>Burkholderiales</taxon>
        <taxon>Burkholderiaceae</taxon>
        <taxon>Paraburkholderia</taxon>
    </lineage>
</organism>
<gene>
    <name evidence="1" type="ORF">J2776_002832</name>
</gene>
<comment type="caution">
    <text evidence="1">The sequence shown here is derived from an EMBL/GenBank/DDBJ whole genome shotgun (WGS) entry which is preliminary data.</text>
</comment>
<evidence type="ECO:0000313" key="1">
    <source>
        <dbReference type="EMBL" id="MDR6376132.1"/>
    </source>
</evidence>
<reference evidence="1 2" key="1">
    <citation type="submission" date="2023-07" db="EMBL/GenBank/DDBJ databases">
        <title>Sorghum-associated microbial communities from plants grown in Nebraska, USA.</title>
        <authorList>
            <person name="Schachtman D."/>
        </authorList>
    </citation>
    <scope>NUCLEOTIDE SEQUENCE [LARGE SCALE GENOMIC DNA]</scope>
    <source>
        <strain evidence="1 2">DS1039</strain>
    </source>
</reference>